<evidence type="ECO:0000313" key="3">
    <source>
        <dbReference type="Proteomes" id="UP000033035"/>
    </source>
</evidence>
<dbReference type="PATRIC" id="fig|1203610.3.peg.734"/>
<comment type="caution">
    <text evidence="2">The sequence shown here is derived from an EMBL/GenBank/DDBJ whole genome shotgun (WGS) entry which is preliminary data.</text>
</comment>
<sequence>MSEEIKQQLDRIEQYSLLAAKNVLCFDDVALLTGFSKSHLYKLTYSHQIPHYKPNGKQLYFDRKEIEDWMKQNRVATNDEIEQKATNYLVTGKIGNR</sequence>
<proteinExistence type="predicted"/>
<reference evidence="2 3" key="1">
    <citation type="submission" date="2013-04" db="EMBL/GenBank/DDBJ databases">
        <title>The Genome Sequence of Parabacteroides gordonii DSM 23371.</title>
        <authorList>
            <consortium name="The Broad Institute Genomics Platform"/>
            <person name="Earl A."/>
            <person name="Ward D."/>
            <person name="Feldgarden M."/>
            <person name="Gevers D."/>
            <person name="Martens E."/>
            <person name="Sakamoto M."/>
            <person name="Benno Y."/>
            <person name="Suzuki N."/>
            <person name="Matsunaga N."/>
            <person name="Koshihara K."/>
            <person name="Seki M."/>
            <person name="Komiya H."/>
            <person name="Walker B."/>
            <person name="Young S."/>
            <person name="Zeng Q."/>
            <person name="Gargeya S."/>
            <person name="Fitzgerald M."/>
            <person name="Haas B."/>
            <person name="Abouelleil A."/>
            <person name="Allen A.W."/>
            <person name="Alvarado L."/>
            <person name="Arachchi H.M."/>
            <person name="Berlin A.M."/>
            <person name="Chapman S.B."/>
            <person name="Gainer-Dewar J."/>
            <person name="Goldberg J."/>
            <person name="Griggs A."/>
            <person name="Gujja S."/>
            <person name="Hansen M."/>
            <person name="Howarth C."/>
            <person name="Imamovic A."/>
            <person name="Ireland A."/>
            <person name="Larimer J."/>
            <person name="McCowan C."/>
            <person name="Murphy C."/>
            <person name="Pearson M."/>
            <person name="Poon T.W."/>
            <person name="Priest M."/>
            <person name="Roberts A."/>
            <person name="Saif S."/>
            <person name="Shea T."/>
            <person name="Sisk P."/>
            <person name="Sykes S."/>
            <person name="Wortman J."/>
            <person name="Nusbaum C."/>
            <person name="Birren B."/>
        </authorList>
    </citation>
    <scope>NUCLEOTIDE SEQUENCE [LARGE SCALE GENOMIC DNA]</scope>
    <source>
        <strain evidence="2 3">MS-1</strain>
    </source>
</reference>
<dbReference type="Proteomes" id="UP000033035">
    <property type="component" value="Unassembled WGS sequence"/>
</dbReference>
<accession>A0A0F5JQM8</accession>
<keyword evidence="3" id="KW-1185">Reference proteome</keyword>
<dbReference type="Pfam" id="PF12728">
    <property type="entry name" value="HTH_17"/>
    <property type="match status" value="1"/>
</dbReference>
<dbReference type="AlphaFoldDB" id="A0A0F5JQM8"/>
<dbReference type="InterPro" id="IPR041657">
    <property type="entry name" value="HTH_17"/>
</dbReference>
<evidence type="ECO:0000313" key="2">
    <source>
        <dbReference type="EMBL" id="KKB59727.1"/>
    </source>
</evidence>
<dbReference type="InterPro" id="IPR010093">
    <property type="entry name" value="SinI_DNA-bd"/>
</dbReference>
<dbReference type="GO" id="GO:0003677">
    <property type="term" value="F:DNA binding"/>
    <property type="evidence" value="ECO:0007669"/>
    <property type="project" value="InterPro"/>
</dbReference>
<organism evidence="2 3">
    <name type="scientific">Parabacteroides gordonii MS-1 = DSM 23371</name>
    <dbReference type="NCBI Taxonomy" id="1203610"/>
    <lineage>
        <taxon>Bacteria</taxon>
        <taxon>Pseudomonadati</taxon>
        <taxon>Bacteroidota</taxon>
        <taxon>Bacteroidia</taxon>
        <taxon>Bacteroidales</taxon>
        <taxon>Tannerellaceae</taxon>
        <taxon>Parabacteroides</taxon>
    </lineage>
</organism>
<dbReference type="STRING" id="1203610.HMPREF1536_00708"/>
<gene>
    <name evidence="2" type="ORF">HMPREF1536_00708</name>
</gene>
<name>A0A0F5JQM8_9BACT</name>
<dbReference type="NCBIfam" id="TIGR01764">
    <property type="entry name" value="excise"/>
    <property type="match status" value="1"/>
</dbReference>
<dbReference type="RefSeq" id="WP_028728643.1">
    <property type="nucleotide sequence ID" value="NZ_AUAE01000034.1"/>
</dbReference>
<feature type="domain" description="Helix-turn-helix" evidence="1">
    <location>
        <begin position="27"/>
        <end position="74"/>
    </location>
</feature>
<dbReference type="EMBL" id="AQHW01000003">
    <property type="protein sequence ID" value="KKB59727.1"/>
    <property type="molecule type" value="Genomic_DNA"/>
</dbReference>
<evidence type="ECO:0000259" key="1">
    <source>
        <dbReference type="Pfam" id="PF12728"/>
    </source>
</evidence>
<dbReference type="HOGENOM" id="CLU_140176_0_3_10"/>
<protein>
    <submittedName>
        <fullName evidence="2">Excisionase family DNA binding domain-containing protein</fullName>
    </submittedName>
</protein>